<dbReference type="EMBL" id="LAZR01000827">
    <property type="protein sequence ID" value="KKN56899.1"/>
    <property type="molecule type" value="Genomic_DNA"/>
</dbReference>
<feature type="region of interest" description="Disordered" evidence="1">
    <location>
        <begin position="160"/>
        <end position="239"/>
    </location>
</feature>
<accession>A0A0F9RQD8</accession>
<sequence>MDSPGASQQPLLPGDSLASLLVLPGSDEARKMTAGSGLKCLESSKRFYHPMSVRRMLLASQQWSSSIVSLRWRVVTLRERRMRTSSLLYTHMKKLCSSSVSTKTLRTQATGRSITLFQLVPSTPRTDEIESSLWRTPDASVTTGGAANAEDRAAQGHAIGLHDQVNTPSMWPTPRGSDGEKGGPNQRGSKGDLALPSAAVMWPTPTGRDHKDTGDLENVEDNGLLGRVVRPSKESGSLSPQWVEWLQGFPSGWTDLNVSETP</sequence>
<dbReference type="AlphaFoldDB" id="A0A0F9RQD8"/>
<name>A0A0F9RQD8_9ZZZZ</name>
<organism evidence="2">
    <name type="scientific">marine sediment metagenome</name>
    <dbReference type="NCBI Taxonomy" id="412755"/>
    <lineage>
        <taxon>unclassified sequences</taxon>
        <taxon>metagenomes</taxon>
        <taxon>ecological metagenomes</taxon>
    </lineage>
</organism>
<reference evidence="2" key="1">
    <citation type="journal article" date="2015" name="Nature">
        <title>Complex archaea that bridge the gap between prokaryotes and eukaryotes.</title>
        <authorList>
            <person name="Spang A."/>
            <person name="Saw J.H."/>
            <person name="Jorgensen S.L."/>
            <person name="Zaremba-Niedzwiedzka K."/>
            <person name="Martijn J."/>
            <person name="Lind A.E."/>
            <person name="van Eijk R."/>
            <person name="Schleper C."/>
            <person name="Guy L."/>
            <person name="Ettema T.J."/>
        </authorList>
    </citation>
    <scope>NUCLEOTIDE SEQUENCE</scope>
</reference>
<gene>
    <name evidence="2" type="ORF">LCGC14_0567520</name>
</gene>
<proteinExistence type="predicted"/>
<comment type="caution">
    <text evidence="2">The sequence shown here is derived from an EMBL/GenBank/DDBJ whole genome shotgun (WGS) entry which is preliminary data.</text>
</comment>
<evidence type="ECO:0000313" key="2">
    <source>
        <dbReference type="EMBL" id="KKN56899.1"/>
    </source>
</evidence>
<protein>
    <submittedName>
        <fullName evidence="2">Uncharacterized protein</fullName>
    </submittedName>
</protein>
<evidence type="ECO:0000256" key="1">
    <source>
        <dbReference type="SAM" id="MobiDB-lite"/>
    </source>
</evidence>